<dbReference type="Proteomes" id="UP000297998">
    <property type="component" value="Unassembled WGS sequence"/>
</dbReference>
<accession>A0A4Z1BC03</accession>
<gene>
    <name evidence="1" type="ORF">E4J94_06395</name>
</gene>
<keyword evidence="2" id="KW-1185">Reference proteome</keyword>
<evidence type="ECO:0000313" key="1">
    <source>
        <dbReference type="EMBL" id="TGN27838.1"/>
    </source>
</evidence>
<reference evidence="1 2" key="1">
    <citation type="submission" date="2019-03" db="EMBL/GenBank/DDBJ databases">
        <title>Empedobacter tilapiae sp. nov., isolated from an intestine of Nile tilapia Oreochromis niloticus.</title>
        <authorList>
            <person name="Kim Y.-O."/>
            <person name="Yoon J.-H."/>
        </authorList>
    </citation>
    <scope>NUCLEOTIDE SEQUENCE [LARGE SCALE GENOMIC DNA]</scope>
    <source>
        <strain evidence="1 2">MRS2</strain>
    </source>
</reference>
<dbReference type="EMBL" id="SRPE01000004">
    <property type="protein sequence ID" value="TGN27838.1"/>
    <property type="molecule type" value="Genomic_DNA"/>
</dbReference>
<organism evidence="1 2">
    <name type="scientific">Empedobacter tilapiae</name>
    <dbReference type="NCBI Taxonomy" id="2491114"/>
    <lineage>
        <taxon>Bacteria</taxon>
        <taxon>Pseudomonadati</taxon>
        <taxon>Bacteroidota</taxon>
        <taxon>Flavobacteriia</taxon>
        <taxon>Flavobacteriales</taxon>
        <taxon>Weeksellaceae</taxon>
        <taxon>Empedobacter</taxon>
    </lineage>
</organism>
<dbReference type="RefSeq" id="WP_135835027.1">
    <property type="nucleotide sequence ID" value="NZ_SRPE01000004.1"/>
</dbReference>
<evidence type="ECO:0000313" key="2">
    <source>
        <dbReference type="Proteomes" id="UP000297998"/>
    </source>
</evidence>
<name>A0A4Z1BC03_9FLAO</name>
<sequence>MIIIKEFLDSLVNIIKRRKKLDIIDADLNEKFIFSSNNNQEFQKLFTDEIIFHLKQMKKVNIFISDYFGIWERPYFEGEHDLAANYSSMNYNDMTLNLKLFQLIINQMEKLNWIK</sequence>
<comment type="caution">
    <text evidence="1">The sequence shown here is derived from an EMBL/GenBank/DDBJ whole genome shotgun (WGS) entry which is preliminary data.</text>
</comment>
<dbReference type="AlphaFoldDB" id="A0A4Z1BC03"/>
<protein>
    <submittedName>
        <fullName evidence="1">Uncharacterized protein</fullName>
    </submittedName>
</protein>
<proteinExistence type="predicted"/>